<accession>A0A660KUE7</accession>
<evidence type="ECO:0000313" key="2">
    <source>
        <dbReference type="EMBL" id="KAE8038998.1"/>
    </source>
</evidence>
<evidence type="ECO:0000313" key="3">
    <source>
        <dbReference type="Proteomes" id="UP000327013"/>
    </source>
</evidence>
<dbReference type="OrthoDB" id="1751177at2759"/>
<dbReference type="EMBL" id="CM017324">
    <property type="protein sequence ID" value="KAE8038998.1"/>
    <property type="molecule type" value="Genomic_DNA"/>
</dbReference>
<reference evidence="2 3" key="1">
    <citation type="submission" date="2019-06" db="EMBL/GenBank/DDBJ databases">
        <title>A chromosomal-level reference genome of Carpinus fangiana (Coryloideae, Betulaceae).</title>
        <authorList>
            <person name="Yang X."/>
            <person name="Wang Z."/>
            <person name="Zhang L."/>
            <person name="Hao G."/>
            <person name="Liu J."/>
            <person name="Yang Y."/>
        </authorList>
    </citation>
    <scope>NUCLEOTIDE SEQUENCE [LARGE SCALE GENOMIC DNA]</scope>
    <source>
        <strain evidence="2">Cfa_2016G</strain>
        <tissue evidence="2">Leaf</tissue>
    </source>
</reference>
<keyword evidence="3" id="KW-1185">Reference proteome</keyword>
<name>A0A660KUE7_9ROSI</name>
<organism evidence="2 3">
    <name type="scientific">Carpinus fangiana</name>
    <dbReference type="NCBI Taxonomy" id="176857"/>
    <lineage>
        <taxon>Eukaryota</taxon>
        <taxon>Viridiplantae</taxon>
        <taxon>Streptophyta</taxon>
        <taxon>Embryophyta</taxon>
        <taxon>Tracheophyta</taxon>
        <taxon>Spermatophyta</taxon>
        <taxon>Magnoliopsida</taxon>
        <taxon>eudicotyledons</taxon>
        <taxon>Gunneridae</taxon>
        <taxon>Pentapetalae</taxon>
        <taxon>rosids</taxon>
        <taxon>fabids</taxon>
        <taxon>Fagales</taxon>
        <taxon>Betulaceae</taxon>
        <taxon>Carpinus</taxon>
    </lineage>
</organism>
<proteinExistence type="predicted"/>
<gene>
    <name evidence="2" type="ORF">FH972_011451</name>
</gene>
<dbReference type="AlphaFoldDB" id="A0A660KUE7"/>
<dbReference type="Proteomes" id="UP000327013">
    <property type="component" value="Chromosome 4"/>
</dbReference>
<sequence>MAETRFDVLDDNIDDGFYIVSLRDLDEEDGYCVVVDLEEDGSCVDLHNVEEDEYGYCVVDLEDVDVEDDGNRVIWGEQYDVWKPRPYELRKWKAIREVDYAQAWKANGEVDYPQLTSFLEVDDSFLSPWRWKPDDDDYEDDDDHEEVRGQERMNFQPGSFFSHRSRMSKMT</sequence>
<protein>
    <submittedName>
        <fullName evidence="2">Uncharacterized protein</fullName>
    </submittedName>
</protein>
<evidence type="ECO:0000256" key="1">
    <source>
        <dbReference type="SAM" id="MobiDB-lite"/>
    </source>
</evidence>
<feature type="region of interest" description="Disordered" evidence="1">
    <location>
        <begin position="132"/>
        <end position="151"/>
    </location>
</feature>
<feature type="compositionally biased region" description="Acidic residues" evidence="1">
    <location>
        <begin position="134"/>
        <end position="144"/>
    </location>
</feature>